<gene>
    <name evidence="1" type="ORF">GCM10007418_26140</name>
</gene>
<evidence type="ECO:0000313" key="2">
    <source>
        <dbReference type="Proteomes" id="UP000638188"/>
    </source>
</evidence>
<evidence type="ECO:0000313" key="1">
    <source>
        <dbReference type="EMBL" id="GGD05897.1"/>
    </source>
</evidence>
<keyword evidence="2" id="KW-1185">Reference proteome</keyword>
<dbReference type="EMBL" id="BMFF01000005">
    <property type="protein sequence ID" value="GGD05897.1"/>
    <property type="molecule type" value="Genomic_DNA"/>
</dbReference>
<organism evidence="1 2">
    <name type="scientific">Halopseudomonas salina</name>
    <dbReference type="NCBI Taxonomy" id="1323744"/>
    <lineage>
        <taxon>Bacteria</taxon>
        <taxon>Pseudomonadati</taxon>
        <taxon>Pseudomonadota</taxon>
        <taxon>Gammaproteobacteria</taxon>
        <taxon>Pseudomonadales</taxon>
        <taxon>Pseudomonadaceae</taxon>
        <taxon>Halopseudomonas</taxon>
    </lineage>
</organism>
<name>A0ABQ1PWJ2_9GAMM</name>
<dbReference type="Proteomes" id="UP000638188">
    <property type="component" value="Unassembled WGS sequence"/>
</dbReference>
<proteinExistence type="predicted"/>
<accession>A0ABQ1PWJ2</accession>
<comment type="caution">
    <text evidence="1">The sequence shown here is derived from an EMBL/GenBank/DDBJ whole genome shotgun (WGS) entry which is preliminary data.</text>
</comment>
<protein>
    <submittedName>
        <fullName evidence="1">Uncharacterized protein</fullName>
    </submittedName>
</protein>
<reference evidence="2" key="1">
    <citation type="journal article" date="2019" name="Int. J. Syst. Evol. Microbiol.">
        <title>The Global Catalogue of Microorganisms (GCM) 10K type strain sequencing project: providing services to taxonomists for standard genome sequencing and annotation.</title>
        <authorList>
            <consortium name="The Broad Institute Genomics Platform"/>
            <consortium name="The Broad Institute Genome Sequencing Center for Infectious Disease"/>
            <person name="Wu L."/>
            <person name="Ma J."/>
        </authorList>
    </citation>
    <scope>NUCLEOTIDE SEQUENCE [LARGE SCALE GENOMIC DNA]</scope>
    <source>
        <strain evidence="2">CGMCC 1.12482</strain>
    </source>
</reference>
<sequence>MITAGVKEAQAGALVGNPCELDLKYCAAACAGKVQLPCKRLLEGVLAK</sequence>